<dbReference type="AlphaFoldDB" id="A0A7J0FDP7"/>
<sequence>MTKLVVLKLRPDLLLRGLSKVRQAATRLIRSPTRPTGDVEGEEEAFGLLLQVRFYICLERVSDEIGAHFRHASEEEAPICDSWGDPPPLCAIPATKLPTLPHFPLHCPSSLPHYPKPHLNPPPAPPQPFPKPTTPQGREGQRQPTREDLGEVERAVAVMAREGGGRIAMCGSKGRGRRVVAKGSRRAVASDDVFCDYGGCVGLGIREGRGSMVRGNGGEGLKVGWQRWTRWYQGWLGDGGSGVVALDGI</sequence>
<gene>
    <name evidence="2" type="ORF">Acr_11g0010940</name>
</gene>
<feature type="region of interest" description="Disordered" evidence="1">
    <location>
        <begin position="114"/>
        <end position="152"/>
    </location>
</feature>
<feature type="compositionally biased region" description="Basic and acidic residues" evidence="1">
    <location>
        <begin position="139"/>
        <end position="152"/>
    </location>
</feature>
<dbReference type="Proteomes" id="UP000585474">
    <property type="component" value="Unassembled WGS sequence"/>
</dbReference>
<dbReference type="EMBL" id="BJWL01000011">
    <property type="protein sequence ID" value="GFY96788.1"/>
    <property type="molecule type" value="Genomic_DNA"/>
</dbReference>
<feature type="compositionally biased region" description="Pro residues" evidence="1">
    <location>
        <begin position="118"/>
        <end position="133"/>
    </location>
</feature>
<evidence type="ECO:0000313" key="3">
    <source>
        <dbReference type="Proteomes" id="UP000585474"/>
    </source>
</evidence>
<accession>A0A7J0FDP7</accession>
<reference evidence="2 3" key="1">
    <citation type="submission" date="2019-07" db="EMBL/GenBank/DDBJ databases">
        <title>De Novo Assembly of kiwifruit Actinidia rufa.</title>
        <authorList>
            <person name="Sugita-Konishi S."/>
            <person name="Sato K."/>
            <person name="Mori E."/>
            <person name="Abe Y."/>
            <person name="Kisaki G."/>
            <person name="Hamano K."/>
            <person name="Suezawa K."/>
            <person name="Otani M."/>
            <person name="Fukuda T."/>
            <person name="Manabe T."/>
            <person name="Gomi K."/>
            <person name="Tabuchi M."/>
            <person name="Akimitsu K."/>
            <person name="Kataoka I."/>
        </authorList>
    </citation>
    <scope>NUCLEOTIDE SEQUENCE [LARGE SCALE GENOMIC DNA]</scope>
    <source>
        <strain evidence="3">cv. Fuchu</strain>
    </source>
</reference>
<name>A0A7J0FDP7_9ERIC</name>
<comment type="caution">
    <text evidence="2">The sequence shown here is derived from an EMBL/GenBank/DDBJ whole genome shotgun (WGS) entry which is preliminary data.</text>
</comment>
<evidence type="ECO:0000313" key="2">
    <source>
        <dbReference type="EMBL" id="GFY96788.1"/>
    </source>
</evidence>
<keyword evidence="3" id="KW-1185">Reference proteome</keyword>
<evidence type="ECO:0000256" key="1">
    <source>
        <dbReference type="SAM" id="MobiDB-lite"/>
    </source>
</evidence>
<protein>
    <submittedName>
        <fullName evidence="2">Uncharacterized protein</fullName>
    </submittedName>
</protein>
<proteinExistence type="predicted"/>
<organism evidence="2 3">
    <name type="scientific">Actinidia rufa</name>
    <dbReference type="NCBI Taxonomy" id="165716"/>
    <lineage>
        <taxon>Eukaryota</taxon>
        <taxon>Viridiplantae</taxon>
        <taxon>Streptophyta</taxon>
        <taxon>Embryophyta</taxon>
        <taxon>Tracheophyta</taxon>
        <taxon>Spermatophyta</taxon>
        <taxon>Magnoliopsida</taxon>
        <taxon>eudicotyledons</taxon>
        <taxon>Gunneridae</taxon>
        <taxon>Pentapetalae</taxon>
        <taxon>asterids</taxon>
        <taxon>Ericales</taxon>
        <taxon>Actinidiaceae</taxon>
        <taxon>Actinidia</taxon>
    </lineage>
</organism>